<evidence type="ECO:0000313" key="4">
    <source>
        <dbReference type="EMBL" id="MFC3763979.1"/>
    </source>
</evidence>
<dbReference type="PANTHER" id="PTHR45726:SF3">
    <property type="entry name" value="LEUKOTRIENE A-4 HYDROLASE"/>
    <property type="match status" value="1"/>
</dbReference>
<dbReference type="Proteomes" id="UP001595699">
    <property type="component" value="Unassembled WGS sequence"/>
</dbReference>
<proteinExistence type="predicted"/>
<keyword evidence="4" id="KW-0645">Protease</keyword>
<feature type="compositionally biased region" description="Pro residues" evidence="1">
    <location>
        <begin position="41"/>
        <end position="53"/>
    </location>
</feature>
<evidence type="ECO:0000259" key="3">
    <source>
        <dbReference type="Pfam" id="PF01433"/>
    </source>
</evidence>
<accession>A0ABV7YI01</accession>
<name>A0ABV7YI01_9ACTN</name>
<feature type="compositionally biased region" description="Low complexity" evidence="1">
    <location>
        <begin position="20"/>
        <end position="40"/>
    </location>
</feature>
<dbReference type="Pfam" id="PF01433">
    <property type="entry name" value="Peptidase_M1"/>
    <property type="match status" value="1"/>
</dbReference>
<evidence type="ECO:0000256" key="2">
    <source>
        <dbReference type="SAM" id="SignalP"/>
    </source>
</evidence>
<dbReference type="PANTHER" id="PTHR45726">
    <property type="entry name" value="LEUKOTRIENE A-4 HYDROLASE"/>
    <property type="match status" value="1"/>
</dbReference>
<sequence>MRRLAGALCAVALLAGCMPEASRSTSAPEPSEPPASRSAEPVPPTNEPQPEPGESPQQQDENGCPTGGGGSLSTLVSYLDAAPSPAWKDRPVVRLCFDVPADRRVVTGHETVSFKPDRQTCELVFRAWPNKPDSAVNGTKLEVKTVVVAGEPVTPRVEAAGAPKGVPGTLIRVPLASCLKAGQPLTADLDFTLTLGPDGDERASYSSEDKTAWLATAFPLLAWERDRGWATEPAVNLFGEMTTSEEFDLESLLVIAPSSDEVLGTGRSEGAVAGPRAGTTAHSFSADAVRDVAVTVGELTVVEREVGDLTVHVGAPAAGSEVSPDVWADETVATIRSLVSELGDFPYDDLWVTIAPDVSSGIELAGAIQFGDIDPREYKALVPHEVAHMWFYGLVGNDQARDPWLDEAFAEYAETLVNGQESSASSFVAPSAVRNQVGRPMAWYAAQPDSADLYAAGVYRQGGAMLHKARAAAGPEVFDRLLREYIETYAHTIATPTSVARAFASAPAALAVMREYGALPR</sequence>
<dbReference type="GO" id="GO:0004177">
    <property type="term" value="F:aminopeptidase activity"/>
    <property type="evidence" value="ECO:0007669"/>
    <property type="project" value="UniProtKB-KW"/>
</dbReference>
<dbReference type="InterPro" id="IPR027268">
    <property type="entry name" value="Peptidase_M4/M1_CTD_sf"/>
</dbReference>
<keyword evidence="5" id="KW-1185">Reference proteome</keyword>
<dbReference type="PROSITE" id="PS51257">
    <property type="entry name" value="PROKAR_LIPOPROTEIN"/>
    <property type="match status" value="1"/>
</dbReference>
<keyword evidence="2" id="KW-0732">Signal</keyword>
<dbReference type="InterPro" id="IPR034015">
    <property type="entry name" value="M1_LTA4H"/>
</dbReference>
<feature type="signal peptide" evidence="2">
    <location>
        <begin position="1"/>
        <end position="23"/>
    </location>
</feature>
<dbReference type="EMBL" id="JBHRZH010000021">
    <property type="protein sequence ID" value="MFC3763979.1"/>
    <property type="molecule type" value="Genomic_DNA"/>
</dbReference>
<dbReference type="InterPro" id="IPR014782">
    <property type="entry name" value="Peptidase_M1_dom"/>
</dbReference>
<dbReference type="SUPFAM" id="SSF55486">
    <property type="entry name" value="Metalloproteases ('zincins'), catalytic domain"/>
    <property type="match status" value="1"/>
</dbReference>
<feature type="region of interest" description="Disordered" evidence="1">
    <location>
        <begin position="20"/>
        <end position="71"/>
    </location>
</feature>
<dbReference type="RefSeq" id="WP_205120836.1">
    <property type="nucleotide sequence ID" value="NZ_JAFBCM010000001.1"/>
</dbReference>
<keyword evidence="4" id="KW-0378">Hydrolase</keyword>
<feature type="chain" id="PRO_5046831044" evidence="2">
    <location>
        <begin position="24"/>
        <end position="521"/>
    </location>
</feature>
<organism evidence="4 5">
    <name type="scientific">Tenggerimyces flavus</name>
    <dbReference type="NCBI Taxonomy" id="1708749"/>
    <lineage>
        <taxon>Bacteria</taxon>
        <taxon>Bacillati</taxon>
        <taxon>Actinomycetota</taxon>
        <taxon>Actinomycetes</taxon>
        <taxon>Propionibacteriales</taxon>
        <taxon>Nocardioidaceae</taxon>
        <taxon>Tenggerimyces</taxon>
    </lineage>
</organism>
<comment type="caution">
    <text evidence="4">The sequence shown here is derived from an EMBL/GenBank/DDBJ whole genome shotgun (WGS) entry which is preliminary data.</text>
</comment>
<reference evidence="5" key="1">
    <citation type="journal article" date="2019" name="Int. J. Syst. Evol. Microbiol.">
        <title>The Global Catalogue of Microorganisms (GCM) 10K type strain sequencing project: providing services to taxonomists for standard genome sequencing and annotation.</title>
        <authorList>
            <consortium name="The Broad Institute Genomics Platform"/>
            <consortium name="The Broad Institute Genome Sequencing Center for Infectious Disease"/>
            <person name="Wu L."/>
            <person name="Ma J."/>
        </authorList>
    </citation>
    <scope>NUCLEOTIDE SEQUENCE [LARGE SCALE GENOMIC DNA]</scope>
    <source>
        <strain evidence="5">CGMCC 4.7241</strain>
    </source>
</reference>
<protein>
    <submittedName>
        <fullName evidence="4">M1 family aminopeptidase</fullName>
    </submittedName>
</protein>
<evidence type="ECO:0000256" key="1">
    <source>
        <dbReference type="SAM" id="MobiDB-lite"/>
    </source>
</evidence>
<dbReference type="Gene3D" id="1.10.390.10">
    <property type="entry name" value="Neutral Protease Domain 2"/>
    <property type="match status" value="1"/>
</dbReference>
<gene>
    <name evidence="4" type="ORF">ACFOUW_24305</name>
</gene>
<evidence type="ECO:0000313" key="5">
    <source>
        <dbReference type="Proteomes" id="UP001595699"/>
    </source>
</evidence>
<keyword evidence="4" id="KW-0031">Aminopeptidase</keyword>
<feature type="domain" description="Peptidase M1 membrane alanine aminopeptidase" evidence="3">
    <location>
        <begin position="376"/>
        <end position="506"/>
    </location>
</feature>